<dbReference type="AlphaFoldDB" id="A0A939CH56"/>
<sequence length="256" mass="28853">MADKAIYKCVLLPIEADYDKFHELVTNRWKDLNDTSADYLDIYYCFVNYGESGQDLMKQLHYLPEKFHAKLPCIALWKENMDESMCIPINELSVEDVYYMIAGNGGIVDLIIEGKTINEIVEGVNDMGEERRNKDRPFNKYVQNANGATNVQQSMVVDSSGTTISGDFFAENTDVFMKEITEAIRLVASSELDEVQKKEVQSILEEAKESVQENSKEKASSSKNRFSTFLIFAGNTAQKLISALAGLTTIARFFGI</sequence>
<keyword evidence="1" id="KW-0175">Coiled coil</keyword>
<organism evidence="2 3">
    <name type="scientific">Fusicatenibacter saccharivorans</name>
    <dbReference type="NCBI Taxonomy" id="1150298"/>
    <lineage>
        <taxon>Bacteria</taxon>
        <taxon>Bacillati</taxon>
        <taxon>Bacillota</taxon>
        <taxon>Clostridia</taxon>
        <taxon>Lachnospirales</taxon>
        <taxon>Lachnospiraceae</taxon>
        <taxon>Fusicatenibacter</taxon>
    </lineage>
</organism>
<feature type="coiled-coil region" evidence="1">
    <location>
        <begin position="197"/>
        <end position="224"/>
    </location>
</feature>
<protein>
    <submittedName>
        <fullName evidence="2">Uncharacterized protein</fullName>
    </submittedName>
</protein>
<reference evidence="2" key="1">
    <citation type="submission" date="2021-02" db="EMBL/GenBank/DDBJ databases">
        <title>Metagenome-assembled genomes from human diarrheal sample B26.</title>
        <authorList>
            <person name="Ateba T.P."/>
            <person name="Alayande K.A."/>
            <person name="Mwanza M."/>
        </authorList>
    </citation>
    <scope>NUCLEOTIDE SEQUENCE</scope>
    <source>
        <strain evidence="2">06WH</strain>
    </source>
</reference>
<accession>A0A939CH56</accession>
<evidence type="ECO:0000256" key="1">
    <source>
        <dbReference type="SAM" id="Coils"/>
    </source>
</evidence>
<proteinExistence type="predicted"/>
<dbReference type="Proteomes" id="UP000737612">
    <property type="component" value="Unassembled WGS sequence"/>
</dbReference>
<gene>
    <name evidence="2" type="ORF">JTJ23_14070</name>
</gene>
<name>A0A939CH56_9FIRM</name>
<dbReference type="EMBL" id="JAFHBD010000068">
    <property type="protein sequence ID" value="MBN2954679.1"/>
    <property type="molecule type" value="Genomic_DNA"/>
</dbReference>
<evidence type="ECO:0000313" key="2">
    <source>
        <dbReference type="EMBL" id="MBN2954679.1"/>
    </source>
</evidence>
<evidence type="ECO:0000313" key="3">
    <source>
        <dbReference type="Proteomes" id="UP000737612"/>
    </source>
</evidence>
<comment type="caution">
    <text evidence="2">The sequence shown here is derived from an EMBL/GenBank/DDBJ whole genome shotgun (WGS) entry which is preliminary data.</text>
</comment>